<sequence length="708" mass="75714">MPTTKNTKGAAVSKTSSKASKASKAPKAFKAPKASKASKASKAQAPATTIVSTVDTSDSFTHSSDSSPLSSGDKRKTSDPVLSDDDEVTSKPKTKVAKTMGTGSRHIHATETSEAMEALDTVQPMISKPGKKSARMSAYKKPSQAYLANEARATLTIANPPSPAPAPLSTAKMSAHQAFKAHQKRLQLVESDSGGDGGDEDDNEMRDETPTPMPKNPTSLAPIPTTRVTRRTQANTHPSPLSMSTLPAVSSTPRTTKGTSPSPLLGWPATPLPITAPPAFTPPLFNPERRLLVTRASPPVGQTVDTTLTNSPAEGGGEPAQDIPTADTKGKGRAVAKALQAASTPTVFTITAIPNNSEDEGPPEPNSEDPTSSEAEDEFPFKSYHAWDGQPVNKTTVSLSDIVSNLEPENFTCFLKGREMLRQDRFVHLCMVDPHLVMDKKQHGWLVLKRTTTPAILIMLGVPSISHLLTPGTITTLDGEADEENRRFIAVVPIGWDCNRMGRNLGSVLRFSSLGAPCLRGAGLFFCTKRPSDDDLMLLAGPDMPSYNVPPPPLATVVTPTATSCAPFKKGKFIKTRSADDGAERKSYTKYDYPVTKAFADYGKPYLFLYEPSVPIYDGRASAGHPFNFTAQEFKDLPSRPLWRAGREELVPDENVVAVGYTLTSWPAVYSSSSATATPPPATPPSDTFEALGPGLISLYAQFVIVLQ</sequence>
<name>A0ACD2ZYM5_9AGAR</name>
<dbReference type="EMBL" id="ML209317">
    <property type="protein sequence ID" value="TFK58525.1"/>
    <property type="molecule type" value="Genomic_DNA"/>
</dbReference>
<organism evidence="1 2">
    <name type="scientific">Pluteus cervinus</name>
    <dbReference type="NCBI Taxonomy" id="181527"/>
    <lineage>
        <taxon>Eukaryota</taxon>
        <taxon>Fungi</taxon>
        <taxon>Dikarya</taxon>
        <taxon>Basidiomycota</taxon>
        <taxon>Agaricomycotina</taxon>
        <taxon>Agaricomycetes</taxon>
        <taxon>Agaricomycetidae</taxon>
        <taxon>Agaricales</taxon>
        <taxon>Pluteineae</taxon>
        <taxon>Pluteaceae</taxon>
        <taxon>Pluteus</taxon>
    </lineage>
</organism>
<evidence type="ECO:0000313" key="1">
    <source>
        <dbReference type="EMBL" id="TFK58525.1"/>
    </source>
</evidence>
<reference evidence="1 2" key="1">
    <citation type="journal article" date="2019" name="Nat. Ecol. Evol.">
        <title>Megaphylogeny resolves global patterns of mushroom evolution.</title>
        <authorList>
            <person name="Varga T."/>
            <person name="Krizsan K."/>
            <person name="Foldi C."/>
            <person name="Dima B."/>
            <person name="Sanchez-Garcia M."/>
            <person name="Sanchez-Ramirez S."/>
            <person name="Szollosi G.J."/>
            <person name="Szarkandi J.G."/>
            <person name="Papp V."/>
            <person name="Albert L."/>
            <person name="Andreopoulos W."/>
            <person name="Angelini C."/>
            <person name="Antonin V."/>
            <person name="Barry K.W."/>
            <person name="Bougher N.L."/>
            <person name="Buchanan P."/>
            <person name="Buyck B."/>
            <person name="Bense V."/>
            <person name="Catcheside P."/>
            <person name="Chovatia M."/>
            <person name="Cooper J."/>
            <person name="Damon W."/>
            <person name="Desjardin D."/>
            <person name="Finy P."/>
            <person name="Geml J."/>
            <person name="Haridas S."/>
            <person name="Hughes K."/>
            <person name="Justo A."/>
            <person name="Karasinski D."/>
            <person name="Kautmanova I."/>
            <person name="Kiss B."/>
            <person name="Kocsube S."/>
            <person name="Kotiranta H."/>
            <person name="LaButti K.M."/>
            <person name="Lechner B.E."/>
            <person name="Liimatainen K."/>
            <person name="Lipzen A."/>
            <person name="Lukacs Z."/>
            <person name="Mihaltcheva S."/>
            <person name="Morgado L.N."/>
            <person name="Niskanen T."/>
            <person name="Noordeloos M.E."/>
            <person name="Ohm R.A."/>
            <person name="Ortiz-Santana B."/>
            <person name="Ovrebo C."/>
            <person name="Racz N."/>
            <person name="Riley R."/>
            <person name="Savchenko A."/>
            <person name="Shiryaev A."/>
            <person name="Soop K."/>
            <person name="Spirin V."/>
            <person name="Szebenyi C."/>
            <person name="Tomsovsky M."/>
            <person name="Tulloss R.E."/>
            <person name="Uehling J."/>
            <person name="Grigoriev I.V."/>
            <person name="Vagvolgyi C."/>
            <person name="Papp T."/>
            <person name="Martin F.M."/>
            <person name="Miettinen O."/>
            <person name="Hibbett D.S."/>
            <person name="Nagy L.G."/>
        </authorList>
    </citation>
    <scope>NUCLEOTIDE SEQUENCE [LARGE SCALE GENOMIC DNA]</scope>
    <source>
        <strain evidence="1 2">NL-1719</strain>
    </source>
</reference>
<proteinExistence type="predicted"/>
<keyword evidence="2" id="KW-1185">Reference proteome</keyword>
<accession>A0ACD2ZYM5</accession>
<gene>
    <name evidence="1" type="ORF">BDN72DRAFT_865862</name>
</gene>
<protein>
    <submittedName>
        <fullName evidence="1">Uncharacterized protein</fullName>
    </submittedName>
</protein>
<dbReference type="Proteomes" id="UP000308600">
    <property type="component" value="Unassembled WGS sequence"/>
</dbReference>
<evidence type="ECO:0000313" key="2">
    <source>
        <dbReference type="Proteomes" id="UP000308600"/>
    </source>
</evidence>